<dbReference type="InterPro" id="IPR051532">
    <property type="entry name" value="Ester_Hydrolysis_Enzymes"/>
</dbReference>
<sequence>MTIDNPYIKRQLMETIVLVKEEGQQLRHSGIQPGAYVRSHAVSTDKGNVIYIENEDYVIDYKSGTISRTGRSRIPDWGNHPVYGVKGFDHRDYPDYSNRGYMIYIDYDYESEDEVNEGISVLASVNTLDRLIRKLKAGQPLRYVVFGDSISTGGDASRDDFAFYSLFANDLRERYPEAELEVVNKALGGEGSTTALERLEQDVIALQPDLVSIGYGMNDQCTMGPDIRNGIPPGLFEENIRAMVQQIQRKTNADIILVTPCISNPHWKHSSGDLAIYTDILLRLSRELGTCVADVHALWIRELQAGKTHESLLLNNVNHPSDYGHAIYYKAFSHLISY</sequence>
<dbReference type="Pfam" id="PF13472">
    <property type="entry name" value="Lipase_GDSL_2"/>
    <property type="match status" value="1"/>
</dbReference>
<evidence type="ECO:0000313" key="3">
    <source>
        <dbReference type="Proteomes" id="UP000256977"/>
    </source>
</evidence>
<dbReference type="Proteomes" id="UP000256977">
    <property type="component" value="Unassembled WGS sequence"/>
</dbReference>
<dbReference type="PANTHER" id="PTHR30383">
    <property type="entry name" value="THIOESTERASE 1/PROTEASE 1/LYSOPHOSPHOLIPASE L1"/>
    <property type="match status" value="1"/>
</dbReference>
<dbReference type="GO" id="GO:0006629">
    <property type="term" value="P:lipid metabolic process"/>
    <property type="evidence" value="ECO:0007669"/>
    <property type="project" value="InterPro"/>
</dbReference>
<dbReference type="InterPro" id="IPR008265">
    <property type="entry name" value="Lipase_GDSL_AS"/>
</dbReference>
<name>A0A3D9ITY0_9BACL</name>
<dbReference type="PROSITE" id="PS01098">
    <property type="entry name" value="LIPASE_GDSL_SER"/>
    <property type="match status" value="1"/>
</dbReference>
<proteinExistence type="predicted"/>
<dbReference type="PANTHER" id="PTHR30383:SF5">
    <property type="entry name" value="SGNH HYDROLASE-TYPE ESTERASE DOMAIN-CONTAINING PROTEIN"/>
    <property type="match status" value="1"/>
</dbReference>
<keyword evidence="3" id="KW-1185">Reference proteome</keyword>
<evidence type="ECO:0000313" key="2">
    <source>
        <dbReference type="EMBL" id="RED65210.1"/>
    </source>
</evidence>
<dbReference type="InterPro" id="IPR036514">
    <property type="entry name" value="SGNH_hydro_sf"/>
</dbReference>
<comment type="caution">
    <text evidence="2">The sequence shown here is derived from an EMBL/GenBank/DDBJ whole genome shotgun (WGS) entry which is preliminary data.</text>
</comment>
<organism evidence="2 3">
    <name type="scientific">Cohnella phaseoli</name>
    <dbReference type="NCBI Taxonomy" id="456490"/>
    <lineage>
        <taxon>Bacteria</taxon>
        <taxon>Bacillati</taxon>
        <taxon>Bacillota</taxon>
        <taxon>Bacilli</taxon>
        <taxon>Bacillales</taxon>
        <taxon>Paenibacillaceae</taxon>
        <taxon>Cohnella</taxon>
    </lineage>
</organism>
<protein>
    <submittedName>
        <fullName evidence="2">Lysophospholipase L1-like esterase</fullName>
    </submittedName>
</protein>
<dbReference type="OrthoDB" id="193632at2"/>
<reference evidence="2 3" key="1">
    <citation type="submission" date="2018-07" db="EMBL/GenBank/DDBJ databases">
        <title>Genomic Encyclopedia of Type Strains, Phase III (KMG-III): the genomes of soil and plant-associated and newly described type strains.</title>
        <authorList>
            <person name="Whitman W."/>
        </authorList>
    </citation>
    <scope>NUCLEOTIDE SEQUENCE [LARGE SCALE GENOMIC DNA]</scope>
    <source>
        <strain evidence="2 3">CECT 7287</strain>
    </source>
</reference>
<dbReference type="SUPFAM" id="SSF52266">
    <property type="entry name" value="SGNH hydrolase"/>
    <property type="match status" value="1"/>
</dbReference>
<dbReference type="AlphaFoldDB" id="A0A3D9ITY0"/>
<evidence type="ECO:0000259" key="1">
    <source>
        <dbReference type="Pfam" id="PF13472"/>
    </source>
</evidence>
<dbReference type="InterPro" id="IPR013830">
    <property type="entry name" value="SGNH_hydro"/>
</dbReference>
<dbReference type="Gene3D" id="3.40.50.1110">
    <property type="entry name" value="SGNH hydrolase"/>
    <property type="match status" value="1"/>
</dbReference>
<accession>A0A3D9ITY0</accession>
<feature type="domain" description="SGNH hydrolase-type esterase" evidence="1">
    <location>
        <begin position="145"/>
        <end position="327"/>
    </location>
</feature>
<gene>
    <name evidence="2" type="ORF">DFP98_121101</name>
</gene>
<dbReference type="RefSeq" id="WP_116063131.1">
    <property type="nucleotide sequence ID" value="NZ_QRDZ01000021.1"/>
</dbReference>
<dbReference type="EMBL" id="QRDZ01000021">
    <property type="protein sequence ID" value="RED65210.1"/>
    <property type="molecule type" value="Genomic_DNA"/>
</dbReference>
<dbReference type="GO" id="GO:0004622">
    <property type="term" value="F:phosphatidylcholine lysophospholipase activity"/>
    <property type="evidence" value="ECO:0007669"/>
    <property type="project" value="TreeGrafter"/>
</dbReference>